<evidence type="ECO:0000313" key="2">
    <source>
        <dbReference type="Proteomes" id="UP000308886"/>
    </source>
</evidence>
<protein>
    <submittedName>
        <fullName evidence="1">Uncharacterized protein</fullName>
    </submittedName>
</protein>
<evidence type="ECO:0000313" key="1">
    <source>
        <dbReference type="EMBL" id="TGX82859.1"/>
    </source>
</evidence>
<gene>
    <name evidence="1" type="ORF">E5358_05870</name>
</gene>
<comment type="caution">
    <text evidence="1">The sequence shown here is derived from an EMBL/GenBank/DDBJ whole genome shotgun (WGS) entry which is preliminary data.</text>
</comment>
<reference evidence="1" key="1">
    <citation type="submission" date="2019-04" db="EMBL/GenBank/DDBJ databases">
        <title>Microbes associate with the intestines of laboratory mice.</title>
        <authorList>
            <person name="Navarre W."/>
            <person name="Wong E."/>
            <person name="Huang K."/>
            <person name="Tropini C."/>
            <person name="Ng K."/>
            <person name="Yu B."/>
        </authorList>
    </citation>
    <scope>NUCLEOTIDE SEQUENCE</scope>
    <source>
        <strain evidence="1">NM73_A23</strain>
    </source>
</reference>
<dbReference type="EMBL" id="SRZC01000007">
    <property type="protein sequence ID" value="TGX82859.1"/>
    <property type="molecule type" value="Genomic_DNA"/>
</dbReference>
<organism evidence="1 2">
    <name type="scientific">Palleniella muris</name>
    <dbReference type="NCBI Taxonomy" id="3038145"/>
    <lineage>
        <taxon>Bacteria</taxon>
        <taxon>Pseudomonadati</taxon>
        <taxon>Bacteroidota</taxon>
        <taxon>Bacteroidia</taxon>
        <taxon>Bacteroidales</taxon>
        <taxon>Prevotellaceae</taxon>
        <taxon>Palleniella</taxon>
    </lineage>
</organism>
<name>A0AC61QRI9_9BACT</name>
<sequence length="425" mass="49262">MVKLKFIIKDSSLVLRISEGKERYYKSVKHLLTGSPNLARHWNADKERFSANAVSYSENNKILEEFKNPYTKLLLEHPELTARQVASYFQPIKQVKCEIIERPVGNAVPASDFNFVEKYLEEVILREKAKLGCNFETYSKLLSKCRKIIRGFSSLTFQSLDYKACVQLAHTFAKYDGYKGTSKSFRNLLGKASKDKDVPFSLAQIGDFKFAEYNPKRNCADNKTPDILTQEQLRRFINADLSKLTPQYKNRKEVELYRDFCIFMFHSFFAPCDVIKLKYSELTRNNTIRTRRKKTHQLVEVPVSPVMGNIISKYRGTTTDGYVFPIMDDEKEKTYQTKDYTFKKFREKLNIWLKSVGKELGMDYDLYAYVFRHTAITVALDSGLPISYIAMAAGTSIEMIQEHYYNGDSVTNQQRLQMAFMKAAT</sequence>
<accession>A0AC61QRI9</accession>
<proteinExistence type="predicted"/>
<dbReference type="Proteomes" id="UP000308886">
    <property type="component" value="Unassembled WGS sequence"/>
</dbReference>
<keyword evidence="2" id="KW-1185">Reference proteome</keyword>